<evidence type="ECO:0000313" key="8">
    <source>
        <dbReference type="Proteomes" id="UP001165120"/>
    </source>
</evidence>
<organism evidence="7 8">
    <name type="scientific">Candida boidinii</name>
    <name type="common">Yeast</name>
    <dbReference type="NCBI Taxonomy" id="5477"/>
    <lineage>
        <taxon>Eukaryota</taxon>
        <taxon>Fungi</taxon>
        <taxon>Dikarya</taxon>
        <taxon>Ascomycota</taxon>
        <taxon>Saccharomycotina</taxon>
        <taxon>Pichiomycetes</taxon>
        <taxon>Pichiales</taxon>
        <taxon>Pichiaceae</taxon>
        <taxon>Ogataea</taxon>
        <taxon>Ogataea/Candida clade</taxon>
    </lineage>
</organism>
<dbReference type="GO" id="GO:0016602">
    <property type="term" value="C:CCAAT-binding factor complex"/>
    <property type="evidence" value="ECO:0007669"/>
    <property type="project" value="InterPro"/>
</dbReference>
<accession>A0A9W6SV46</accession>
<feature type="compositionally biased region" description="Basic and acidic residues" evidence="5">
    <location>
        <begin position="204"/>
        <end position="218"/>
    </location>
</feature>
<keyword evidence="3" id="KW-0238">DNA-binding</keyword>
<reference evidence="7" key="1">
    <citation type="submission" date="2023-04" db="EMBL/GenBank/DDBJ databases">
        <title>Candida boidinii NBRC 10035.</title>
        <authorList>
            <person name="Ichikawa N."/>
            <person name="Sato H."/>
            <person name="Tonouchi N."/>
        </authorList>
    </citation>
    <scope>NUCLEOTIDE SEQUENCE</scope>
    <source>
        <strain evidence="7">NBRC 10035</strain>
    </source>
</reference>
<dbReference type="InterPro" id="IPR027113">
    <property type="entry name" value="Transc_fact_NFYB/HAP3"/>
</dbReference>
<proteinExistence type="inferred from homology"/>
<feature type="domain" description="Transcription factor CBF/NF-Y/archaeal histone" evidence="6">
    <location>
        <begin position="88"/>
        <end position="152"/>
    </location>
</feature>
<evidence type="ECO:0000256" key="2">
    <source>
        <dbReference type="ARBA" id="ARBA00023015"/>
    </source>
</evidence>
<feature type="non-terminal residue" evidence="7">
    <location>
        <position position="241"/>
    </location>
</feature>
<evidence type="ECO:0000256" key="5">
    <source>
        <dbReference type="SAM" id="MobiDB-lite"/>
    </source>
</evidence>
<dbReference type="Pfam" id="PF00808">
    <property type="entry name" value="CBFD_NFYB_HMF"/>
    <property type="match status" value="1"/>
</dbReference>
<dbReference type="GO" id="GO:0046982">
    <property type="term" value="F:protein heterodimerization activity"/>
    <property type="evidence" value="ECO:0007669"/>
    <property type="project" value="InterPro"/>
</dbReference>
<dbReference type="Gene3D" id="1.10.20.10">
    <property type="entry name" value="Histone, subunit A"/>
    <property type="match status" value="1"/>
</dbReference>
<dbReference type="PANTHER" id="PTHR11064:SF9">
    <property type="entry name" value="NUCLEAR TRANSCRIPTION FACTOR Y SUBUNIT BETA"/>
    <property type="match status" value="1"/>
</dbReference>
<keyword evidence="8" id="KW-1185">Reference proteome</keyword>
<dbReference type="GO" id="GO:0000978">
    <property type="term" value="F:RNA polymerase II cis-regulatory region sequence-specific DNA binding"/>
    <property type="evidence" value="ECO:0007669"/>
    <property type="project" value="TreeGrafter"/>
</dbReference>
<dbReference type="PRINTS" id="PR00615">
    <property type="entry name" value="CCAATSUBUNTA"/>
</dbReference>
<evidence type="ECO:0000256" key="4">
    <source>
        <dbReference type="ARBA" id="ARBA00023163"/>
    </source>
</evidence>
<gene>
    <name evidence="7" type="ORF">Cboi02_000113900</name>
</gene>
<comment type="caution">
    <text evidence="7">The sequence shown here is derived from an EMBL/GenBank/DDBJ whole genome shotgun (WGS) entry which is preliminary data.</text>
</comment>
<dbReference type="InterPro" id="IPR003958">
    <property type="entry name" value="CBFA_NFYB_domain"/>
</dbReference>
<evidence type="ECO:0000256" key="1">
    <source>
        <dbReference type="ARBA" id="ARBA00009053"/>
    </source>
</evidence>
<name>A0A9W6SV46_CANBO</name>
<comment type="similarity">
    <text evidence="1">Belongs to the NFYB/HAP3 subunit family.</text>
</comment>
<dbReference type="GO" id="GO:0001228">
    <property type="term" value="F:DNA-binding transcription activator activity, RNA polymerase II-specific"/>
    <property type="evidence" value="ECO:0007669"/>
    <property type="project" value="InterPro"/>
</dbReference>
<feature type="compositionally biased region" description="Low complexity" evidence="5">
    <location>
        <begin position="194"/>
        <end position="203"/>
    </location>
</feature>
<dbReference type="PANTHER" id="PTHR11064">
    <property type="entry name" value="CCAAT-BINDING TRANSCRIPTION FACTOR-RELATED"/>
    <property type="match status" value="1"/>
</dbReference>
<protein>
    <submittedName>
        <fullName evidence="7">Unnamed protein product</fullName>
    </submittedName>
</protein>
<dbReference type="AlphaFoldDB" id="A0A9W6SV46"/>
<evidence type="ECO:0000259" key="6">
    <source>
        <dbReference type="Pfam" id="PF00808"/>
    </source>
</evidence>
<dbReference type="InterPro" id="IPR009072">
    <property type="entry name" value="Histone-fold"/>
</dbReference>
<dbReference type="SUPFAM" id="SSF47113">
    <property type="entry name" value="Histone-fold"/>
    <property type="match status" value="1"/>
</dbReference>
<dbReference type="Proteomes" id="UP001165120">
    <property type="component" value="Unassembled WGS sequence"/>
</dbReference>
<keyword evidence="2" id="KW-0805">Transcription regulation</keyword>
<sequence>MSKFERESSIPDLNLVNNADTKRIKESKVKSNPTQILLPPLSSTNILTCLGNYSNMSPDSNGEFYGTNKTDIDDPSIMENFEIREQDRWLPIANVGRVMRNALPPHGKLSKEAKELMQECVSEFISFITSQSAEKCLVEKRKTLNGEDILLSLHSLGFEHYAEVLKIYLAKFRQLEIKEAERRREKYRKRKQKLLQQRLQQQKEQQRQKPLQKEEQQQHKQQKNIPIEKNAFAIAPTEQNN</sequence>
<evidence type="ECO:0000256" key="3">
    <source>
        <dbReference type="ARBA" id="ARBA00023125"/>
    </source>
</evidence>
<dbReference type="EMBL" id="BSXN01000248">
    <property type="protein sequence ID" value="GME67771.1"/>
    <property type="molecule type" value="Genomic_DNA"/>
</dbReference>
<evidence type="ECO:0000313" key="7">
    <source>
        <dbReference type="EMBL" id="GME67771.1"/>
    </source>
</evidence>
<dbReference type="CDD" id="cd22907">
    <property type="entry name" value="HFD_NFYB"/>
    <property type="match status" value="1"/>
</dbReference>
<keyword evidence="4" id="KW-0804">Transcription</keyword>
<feature type="region of interest" description="Disordered" evidence="5">
    <location>
        <begin position="188"/>
        <end position="241"/>
    </location>
</feature>